<evidence type="ECO:0000256" key="5">
    <source>
        <dbReference type="ARBA" id="ARBA00060451"/>
    </source>
</evidence>
<accession>A0A9N8YJP3</accession>
<dbReference type="SMART" id="SM00222">
    <property type="entry name" value="Sec7"/>
    <property type="match status" value="1"/>
</dbReference>
<dbReference type="Proteomes" id="UP000789706">
    <property type="component" value="Unassembled WGS sequence"/>
</dbReference>
<evidence type="ECO:0000256" key="1">
    <source>
        <dbReference type="ARBA" id="ARBA00022448"/>
    </source>
</evidence>
<comment type="subcellular location">
    <subcellularLocation>
        <location evidence="5">Cytoplasmic vesicle</location>
        <location evidence="5">COPI-coated vesicle membrane</location>
    </subcellularLocation>
</comment>
<sequence length="1737" mass="197086">MSSSVVFIINALESIGANKECRKNKALKESVGKALESIKNENSEEKSDVNLIFEPLCLSCKTKNIVLMTIAIDCIGKLFSYNYLIEESTNDSLASIDEEEQSNENENQNGSTKKLLIDQAVDVVCDCFIGDNTDDKVQLQIIKALLAAVSSTVVPIHQSSLLKSIRTSYNIFLLSRNSKNQTIAQGTLTQMIHHVFSRIDVNNKDDPNENSTDEKVLTPIKLDGIDALEFGQWNDAQNSGEVDFKVPEDVPGEKKMTLDSFEHRKSFEAEAEPNYEHNNIMNRDELYIKDAFLVFRALCKLSMKVIPAASSTDLKSHAMRSKLLSLHLILTILSSHIQVFTSPYVILTSSSTRESTLFVQAIKQYLCLSLSRNSVSPVPQIFETSLEIFWKCINKLRSHLKKEIEVFVNEIFLPILEMRSSSTKHKYTLLNVLSRICSDPQTLVEIYLNYDCDREALDNTYERITQNVVIPPSLATKSITTSTSSSQIHSGRPDELALKYQGLECLVSILRSLVAWCSNKSSIENGSEDDKEEPVRKSEETIEFVSTQSPTSITFTNKSSPSSSTMSVPGSISNDLKTTTTKAIDDPEEFENLKHRKQILQDGIKKFNFKPKKGIQSLVSAGFIKSVEPVEIANFLLYTEGFNKAMIGEYLGEGEPENIATMHAFVDLMDFTNMNFVNALRLFLQSFRLPGEAQKIDRFMLKFAERYVDGNPTQFANADTAYVLAYSVIMLNTDLHNPQIKRRMTKDEFIKNNRGIDDNSNLSEEFLMAIYDEIQNNEIKMKDEQDAVFMQQIPTSPGGIGISNIGSAIVNVGRNFKREAYKAASMEMANKTENLFKSMLRAQRRGIYTANTTFYSASHFEHVRPMFEVAWMPVLAGLSGPLQDTEDIETANLSLEGFKLAIRIICLFDMELERNAFITTLAKFTFLNNLGEMKPKNVDAIKTLLDIALTEGNYLKGSWQEVLTCVSQLERFQLISSGLDQTVVPDISNARKQPRPHSLDNGARRSLTTKRPFTVRPTSQVMYAEDVALESRSSQVVVAVDRIFSSSSKLSGTAIVEFVRALSGVSWEEIQSSSMTENPRMFSLQKIVEISYYNMGRIRMEWSYVWAILGEHFNQVGCHPNINVGFFAIDSLRQLAMQFLAKEELPHFKFQKDFLRPFEYVLINNSNISIKDMVLRCIQQMIQARSHNIKSGWKALFGVFSAAAKESNEAIVIMAFDLVRLLIKDRFDDIVTNSTYPDLMVCLTEFCKNKRFQKTSLQSIELICVSISKMLEYPQYKIYEPIKDANGFEDVSAPTGKVITNDDPSFKFWYPLLFGFHDVIMNSEDLEVRTRALNSMFDTLKKFGSTYSLEFWGVICRQVLFPIFGILKSRSDISKFSSHEDMSVWLSTTMIQALRNMIDLFTHYFDILEVMIDGILDLLGSCIIQENDTLARIGSSCLQQLILANVKKLDYDHWGKVCATFVQLFESTTAYNLLDEDHHFIEAANGFIEEHNGQNGFISEVDLNTRSMVEENYPDSERSSTTTIVHNEQRTQEFNQIIIKCLLQLLLIDTVNDLLSNDLVFGSIPAVHLLIIGECLEKSYNFARKFNEDKNLRIALWKIGFMKQLPNLLKQESSSASCYLDLLIRMQQDDSADRKEKKQEIELKLIPLSLQVLRYYNSLDPESQPRNINAWAPVVASILNAYVNFDNDDLLRFIPDFYSEAINLLSHDINIADLRLALQNLLMRVALLHNIIPESNK</sequence>
<protein>
    <submittedName>
        <fullName evidence="8">11038_t:CDS:1</fullName>
    </submittedName>
</protein>
<organism evidence="8 9">
    <name type="scientific">Diversispora eburnea</name>
    <dbReference type="NCBI Taxonomy" id="1213867"/>
    <lineage>
        <taxon>Eukaryota</taxon>
        <taxon>Fungi</taxon>
        <taxon>Fungi incertae sedis</taxon>
        <taxon>Mucoromycota</taxon>
        <taxon>Glomeromycotina</taxon>
        <taxon>Glomeromycetes</taxon>
        <taxon>Diversisporales</taxon>
        <taxon>Diversisporaceae</taxon>
        <taxon>Diversispora</taxon>
    </lineage>
</organism>
<dbReference type="CDD" id="cd00171">
    <property type="entry name" value="Sec7"/>
    <property type="match status" value="1"/>
</dbReference>
<dbReference type="GO" id="GO:0032012">
    <property type="term" value="P:regulation of ARF protein signal transduction"/>
    <property type="evidence" value="ECO:0007669"/>
    <property type="project" value="InterPro"/>
</dbReference>
<dbReference type="FunFam" id="1.10.1000.11:FF:000003">
    <property type="entry name" value="Brefeldin A-inhibited guanine nucleotide-exchange protein 1"/>
    <property type="match status" value="1"/>
</dbReference>
<dbReference type="InterPro" id="IPR016024">
    <property type="entry name" value="ARM-type_fold"/>
</dbReference>
<evidence type="ECO:0000256" key="3">
    <source>
        <dbReference type="ARBA" id="ARBA00022927"/>
    </source>
</evidence>
<evidence type="ECO:0000313" key="8">
    <source>
        <dbReference type="EMBL" id="CAG8432977.1"/>
    </source>
</evidence>
<dbReference type="Gene3D" id="1.10.220.20">
    <property type="match status" value="1"/>
</dbReference>
<dbReference type="InterPro" id="IPR032629">
    <property type="entry name" value="DCB_dom"/>
</dbReference>
<dbReference type="EMBL" id="CAJVPK010000009">
    <property type="protein sequence ID" value="CAG8432977.1"/>
    <property type="molecule type" value="Genomic_DNA"/>
</dbReference>
<dbReference type="SUPFAM" id="SSF48371">
    <property type="entry name" value="ARM repeat"/>
    <property type="match status" value="2"/>
</dbReference>
<gene>
    <name evidence="8" type="ORF">DEBURN_LOCUS301</name>
</gene>
<dbReference type="InterPro" id="IPR032691">
    <property type="entry name" value="Mon2/Sec7/BIG1-like_HUS"/>
</dbReference>
<dbReference type="InterPro" id="IPR000904">
    <property type="entry name" value="Sec7_dom"/>
</dbReference>
<dbReference type="Pfam" id="PF12783">
    <property type="entry name" value="Sec7-like_HUS"/>
    <property type="match status" value="1"/>
</dbReference>
<keyword evidence="4" id="KW-0472">Membrane</keyword>
<dbReference type="PANTHER" id="PTHR10663:SF375">
    <property type="entry name" value="LD29171P"/>
    <property type="match status" value="1"/>
</dbReference>
<evidence type="ECO:0000259" key="7">
    <source>
        <dbReference type="PROSITE" id="PS50190"/>
    </source>
</evidence>
<dbReference type="Pfam" id="PF01369">
    <property type="entry name" value="Sec7"/>
    <property type="match status" value="1"/>
</dbReference>
<evidence type="ECO:0000313" key="9">
    <source>
        <dbReference type="Proteomes" id="UP000789706"/>
    </source>
</evidence>
<keyword evidence="3" id="KW-0653">Protein transport</keyword>
<dbReference type="GO" id="GO:0005085">
    <property type="term" value="F:guanyl-nucleotide exchange factor activity"/>
    <property type="evidence" value="ECO:0007669"/>
    <property type="project" value="InterPro"/>
</dbReference>
<dbReference type="Pfam" id="PF09324">
    <property type="entry name" value="Sec7-like_HDS"/>
    <property type="match status" value="1"/>
</dbReference>
<feature type="domain" description="SEC7" evidence="7">
    <location>
        <begin position="589"/>
        <end position="777"/>
    </location>
</feature>
<dbReference type="InterPro" id="IPR023394">
    <property type="entry name" value="Sec7_C_sf"/>
</dbReference>
<evidence type="ECO:0000256" key="2">
    <source>
        <dbReference type="ARBA" id="ARBA00022490"/>
    </source>
</evidence>
<keyword evidence="2" id="KW-0963">Cytoplasm</keyword>
<keyword evidence="1" id="KW-0813">Transport</keyword>
<dbReference type="OrthoDB" id="18431at2759"/>
<dbReference type="InterPro" id="IPR035999">
    <property type="entry name" value="Sec7_dom_sf"/>
</dbReference>
<reference evidence="8" key="1">
    <citation type="submission" date="2021-06" db="EMBL/GenBank/DDBJ databases">
        <authorList>
            <person name="Kallberg Y."/>
            <person name="Tangrot J."/>
            <person name="Rosling A."/>
        </authorList>
    </citation>
    <scope>NUCLEOTIDE SEQUENCE</scope>
    <source>
        <strain evidence="8">AZ414A</strain>
    </source>
</reference>
<dbReference type="Pfam" id="PF20252">
    <property type="entry name" value="BIG2_C"/>
    <property type="match status" value="1"/>
</dbReference>
<dbReference type="GO" id="GO:0015031">
    <property type="term" value="P:protein transport"/>
    <property type="evidence" value="ECO:0007669"/>
    <property type="project" value="UniProtKB-KW"/>
</dbReference>
<dbReference type="Pfam" id="PF16213">
    <property type="entry name" value="DCB"/>
    <property type="match status" value="1"/>
</dbReference>
<feature type="region of interest" description="Disordered" evidence="6">
    <location>
        <begin position="552"/>
        <end position="574"/>
    </location>
</feature>
<dbReference type="Gene3D" id="1.10.1000.11">
    <property type="entry name" value="Arf Nucleotide-binding Site Opener,domain 2"/>
    <property type="match status" value="1"/>
</dbReference>
<proteinExistence type="predicted"/>
<dbReference type="PROSITE" id="PS50190">
    <property type="entry name" value="SEC7"/>
    <property type="match status" value="1"/>
</dbReference>
<dbReference type="GO" id="GO:0030663">
    <property type="term" value="C:COPI-coated vesicle membrane"/>
    <property type="evidence" value="ECO:0007669"/>
    <property type="project" value="UniProtKB-SubCell"/>
</dbReference>
<dbReference type="SUPFAM" id="SSF48425">
    <property type="entry name" value="Sec7 domain"/>
    <property type="match status" value="1"/>
</dbReference>
<dbReference type="FunFam" id="1.10.220.20:FF:000002">
    <property type="entry name" value="Brefeldin A-inhibited guanine nucleotide-exchange protein 1"/>
    <property type="match status" value="1"/>
</dbReference>
<dbReference type="InterPro" id="IPR046455">
    <property type="entry name" value="Sec7/BIG1-like_C"/>
</dbReference>
<name>A0A9N8YJP3_9GLOM</name>
<comment type="caution">
    <text evidence="8">The sequence shown here is derived from an EMBL/GenBank/DDBJ whole genome shotgun (WGS) entry which is preliminary data.</text>
</comment>
<dbReference type="PANTHER" id="PTHR10663">
    <property type="entry name" value="GUANYL-NUCLEOTIDE EXCHANGE FACTOR"/>
    <property type="match status" value="1"/>
</dbReference>
<keyword evidence="9" id="KW-1185">Reference proteome</keyword>
<evidence type="ECO:0000256" key="4">
    <source>
        <dbReference type="ARBA" id="ARBA00023136"/>
    </source>
</evidence>
<feature type="compositionally biased region" description="Low complexity" evidence="6">
    <location>
        <begin position="552"/>
        <end position="573"/>
    </location>
</feature>
<evidence type="ECO:0000256" key="6">
    <source>
        <dbReference type="SAM" id="MobiDB-lite"/>
    </source>
</evidence>
<dbReference type="InterPro" id="IPR015403">
    <property type="entry name" value="Mon2/Sec7/BIG1-like_HDS"/>
</dbReference>